<dbReference type="EMBL" id="CAMAPF010000012">
    <property type="protein sequence ID" value="CAH9066412.1"/>
    <property type="molecule type" value="Genomic_DNA"/>
</dbReference>
<organism evidence="1 2">
    <name type="scientific">Cuscuta epithymum</name>
    <dbReference type="NCBI Taxonomy" id="186058"/>
    <lineage>
        <taxon>Eukaryota</taxon>
        <taxon>Viridiplantae</taxon>
        <taxon>Streptophyta</taxon>
        <taxon>Embryophyta</taxon>
        <taxon>Tracheophyta</taxon>
        <taxon>Spermatophyta</taxon>
        <taxon>Magnoliopsida</taxon>
        <taxon>eudicotyledons</taxon>
        <taxon>Gunneridae</taxon>
        <taxon>Pentapetalae</taxon>
        <taxon>asterids</taxon>
        <taxon>lamiids</taxon>
        <taxon>Solanales</taxon>
        <taxon>Convolvulaceae</taxon>
        <taxon>Cuscuteae</taxon>
        <taxon>Cuscuta</taxon>
        <taxon>Cuscuta subgen. Cuscuta</taxon>
    </lineage>
</organism>
<evidence type="ECO:0000313" key="2">
    <source>
        <dbReference type="Proteomes" id="UP001152523"/>
    </source>
</evidence>
<evidence type="ECO:0000313" key="1">
    <source>
        <dbReference type="EMBL" id="CAH9066412.1"/>
    </source>
</evidence>
<dbReference type="Proteomes" id="UP001152523">
    <property type="component" value="Unassembled WGS sequence"/>
</dbReference>
<accession>A0AAV0C756</accession>
<protein>
    <submittedName>
        <fullName evidence="1">Uncharacterized protein</fullName>
    </submittedName>
</protein>
<gene>
    <name evidence="1" type="ORF">CEPIT_LOCUS2423</name>
</gene>
<reference evidence="1" key="1">
    <citation type="submission" date="2022-07" db="EMBL/GenBank/DDBJ databases">
        <authorList>
            <person name="Macas J."/>
            <person name="Novak P."/>
            <person name="Neumann P."/>
        </authorList>
    </citation>
    <scope>NUCLEOTIDE SEQUENCE</scope>
</reference>
<sequence length="107" mass="12173">MHGQGRVDGNGSIIVTTFGKPPNTRLSMSGLPDPRVKVADSTWLGSFWFNPQEAEEQSYPNKHFCLILNLPVTCNLIRSITLFQWKLLYSHLETCKMSIIIQCKTIY</sequence>
<proteinExistence type="predicted"/>
<name>A0AAV0C756_9ASTE</name>
<feature type="non-terminal residue" evidence="1">
    <location>
        <position position="107"/>
    </location>
</feature>
<keyword evidence="2" id="KW-1185">Reference proteome</keyword>
<comment type="caution">
    <text evidence="1">The sequence shown here is derived from an EMBL/GenBank/DDBJ whole genome shotgun (WGS) entry which is preliminary data.</text>
</comment>
<dbReference type="AlphaFoldDB" id="A0AAV0C756"/>